<gene>
    <name evidence="1" type="ORF">FBZ89_10115</name>
</gene>
<protein>
    <submittedName>
        <fullName evidence="1">Uncharacterized protein</fullName>
    </submittedName>
</protein>
<dbReference type="EMBL" id="VITN01000001">
    <property type="protein sequence ID" value="TWB24390.1"/>
    <property type="molecule type" value="Genomic_DNA"/>
</dbReference>
<dbReference type="AlphaFoldDB" id="A0A560FS91"/>
<sequence>MPELLRVKADVLRALPDRDPAEVEALLQDAPAWSRRQAAKAWELRAAIDLARLWMDQGQPARALALLLPLRDGFQEGLDTADLRAADQLLLMLADLPGTADGGGALSAWPWS</sequence>
<comment type="caution">
    <text evidence="1">The sequence shown here is derived from an EMBL/GenBank/DDBJ whole genome shotgun (WGS) entry which is preliminary data.</text>
</comment>
<reference evidence="1 2" key="1">
    <citation type="submission" date="2019-06" db="EMBL/GenBank/DDBJ databases">
        <title>Genomic Encyclopedia of Type Strains, Phase IV (KMG-V): Genome sequencing to study the core and pangenomes of soil and plant-associated prokaryotes.</title>
        <authorList>
            <person name="Whitman W."/>
        </authorList>
    </citation>
    <scope>NUCLEOTIDE SEQUENCE [LARGE SCALE GENOMIC DNA]</scope>
    <source>
        <strain evidence="1 2">BR 11880</strain>
    </source>
</reference>
<dbReference type="OrthoDB" id="9785312at2"/>
<name>A0A560FS91_9PROT</name>
<evidence type="ECO:0000313" key="2">
    <source>
        <dbReference type="Proteomes" id="UP000319859"/>
    </source>
</evidence>
<organism evidence="1 2">
    <name type="scientific">Nitrospirillum amazonense</name>
    <dbReference type="NCBI Taxonomy" id="28077"/>
    <lineage>
        <taxon>Bacteria</taxon>
        <taxon>Pseudomonadati</taxon>
        <taxon>Pseudomonadota</taxon>
        <taxon>Alphaproteobacteria</taxon>
        <taxon>Rhodospirillales</taxon>
        <taxon>Azospirillaceae</taxon>
        <taxon>Nitrospirillum</taxon>
    </lineage>
</organism>
<dbReference type="Proteomes" id="UP000319859">
    <property type="component" value="Unassembled WGS sequence"/>
</dbReference>
<evidence type="ECO:0000313" key="1">
    <source>
        <dbReference type="EMBL" id="TWB24390.1"/>
    </source>
</evidence>
<dbReference type="RefSeq" id="WP_145748012.1">
    <property type="nucleotide sequence ID" value="NZ_VITN01000001.1"/>
</dbReference>
<accession>A0A560FS91</accession>
<proteinExistence type="predicted"/>